<name>A0A4C1W243_EUMVA</name>
<comment type="caution">
    <text evidence="1">The sequence shown here is derived from an EMBL/GenBank/DDBJ whole genome shotgun (WGS) entry which is preliminary data.</text>
</comment>
<dbReference type="AlphaFoldDB" id="A0A4C1W243"/>
<dbReference type="EMBL" id="BGZK01000455">
    <property type="protein sequence ID" value="GBP44622.1"/>
    <property type="molecule type" value="Genomic_DNA"/>
</dbReference>
<reference evidence="1 2" key="1">
    <citation type="journal article" date="2019" name="Commun. Biol.">
        <title>The bagworm genome reveals a unique fibroin gene that provides high tensile strength.</title>
        <authorList>
            <person name="Kono N."/>
            <person name="Nakamura H."/>
            <person name="Ohtoshi R."/>
            <person name="Tomita M."/>
            <person name="Numata K."/>
            <person name="Arakawa K."/>
        </authorList>
    </citation>
    <scope>NUCLEOTIDE SEQUENCE [LARGE SCALE GENOMIC DNA]</scope>
</reference>
<evidence type="ECO:0000313" key="1">
    <source>
        <dbReference type="EMBL" id="GBP44622.1"/>
    </source>
</evidence>
<keyword evidence="2" id="KW-1185">Reference proteome</keyword>
<protein>
    <submittedName>
        <fullName evidence="1">Uncharacterized protein</fullName>
    </submittedName>
</protein>
<organism evidence="1 2">
    <name type="scientific">Eumeta variegata</name>
    <name type="common">Bagworm moth</name>
    <name type="synonym">Eumeta japonica</name>
    <dbReference type="NCBI Taxonomy" id="151549"/>
    <lineage>
        <taxon>Eukaryota</taxon>
        <taxon>Metazoa</taxon>
        <taxon>Ecdysozoa</taxon>
        <taxon>Arthropoda</taxon>
        <taxon>Hexapoda</taxon>
        <taxon>Insecta</taxon>
        <taxon>Pterygota</taxon>
        <taxon>Neoptera</taxon>
        <taxon>Endopterygota</taxon>
        <taxon>Lepidoptera</taxon>
        <taxon>Glossata</taxon>
        <taxon>Ditrysia</taxon>
        <taxon>Tineoidea</taxon>
        <taxon>Psychidae</taxon>
        <taxon>Oiketicinae</taxon>
        <taxon>Eumeta</taxon>
    </lineage>
</organism>
<dbReference type="Proteomes" id="UP000299102">
    <property type="component" value="Unassembled WGS sequence"/>
</dbReference>
<accession>A0A4C1W243</accession>
<gene>
    <name evidence="1" type="ORF">EVAR_75079_1</name>
</gene>
<sequence length="75" mass="8687">MIYILSRLSTYNIRHGKAVALGLPWTKYRRFKFSSWTAFSPESDDVPLPGRHGRPRELNTAGTLHADWLQTDWAQ</sequence>
<proteinExistence type="predicted"/>
<evidence type="ECO:0000313" key="2">
    <source>
        <dbReference type="Proteomes" id="UP000299102"/>
    </source>
</evidence>